<dbReference type="PANTHER" id="PTHR32208">
    <property type="entry name" value="SECRETED PROTEIN-RELATED"/>
    <property type="match status" value="1"/>
</dbReference>
<comment type="caution">
    <text evidence="3">Lacks conserved residue(s) required for the propagation of feature annotation.</text>
</comment>
<name>A0A8H3ITT0_9LECA</name>
<feature type="disulfide bond" evidence="3">
    <location>
        <begin position="264"/>
        <end position="268"/>
    </location>
</feature>
<feature type="region of interest" description="Disordered" evidence="4">
    <location>
        <begin position="278"/>
        <end position="298"/>
    </location>
</feature>
<organism evidence="7 8">
    <name type="scientific">Gomphillus americanus</name>
    <dbReference type="NCBI Taxonomy" id="1940652"/>
    <lineage>
        <taxon>Eukaryota</taxon>
        <taxon>Fungi</taxon>
        <taxon>Dikarya</taxon>
        <taxon>Ascomycota</taxon>
        <taxon>Pezizomycotina</taxon>
        <taxon>Lecanoromycetes</taxon>
        <taxon>OSLEUM clade</taxon>
        <taxon>Ostropomycetidae</taxon>
        <taxon>Ostropales</taxon>
        <taxon>Graphidaceae</taxon>
        <taxon>Gomphilloideae</taxon>
        <taxon>Gomphillus</taxon>
    </lineage>
</organism>
<evidence type="ECO:0000256" key="2">
    <source>
        <dbReference type="ARBA" id="ARBA00022729"/>
    </source>
</evidence>
<feature type="disulfide bond" evidence="3">
    <location>
        <begin position="322"/>
        <end position="336"/>
    </location>
</feature>
<dbReference type="SUPFAM" id="SSF50965">
    <property type="entry name" value="Galactose oxidase, central domain"/>
    <property type="match status" value="1"/>
</dbReference>
<feature type="disulfide bond" evidence="3">
    <location>
        <begin position="132"/>
        <end position="136"/>
    </location>
</feature>
<dbReference type="Gene3D" id="2.130.10.80">
    <property type="entry name" value="Galactose oxidase/kelch, beta-propeller"/>
    <property type="match status" value="1"/>
</dbReference>
<dbReference type="Gene3D" id="3.30.60.10">
    <property type="entry name" value="Endochitinase-like"/>
    <property type="match status" value="4"/>
</dbReference>
<dbReference type="Proteomes" id="UP000664169">
    <property type="component" value="Unassembled WGS sequence"/>
</dbReference>
<dbReference type="Gene3D" id="2.60.40.10">
    <property type="entry name" value="Immunoglobulins"/>
    <property type="match status" value="1"/>
</dbReference>
<keyword evidence="2 5" id="KW-0732">Signal</keyword>
<feature type="disulfide bond" evidence="3">
    <location>
        <begin position="114"/>
        <end position="128"/>
    </location>
</feature>
<feature type="domain" description="Chitin-binding type-1" evidence="6">
    <location>
        <begin position="90"/>
        <end position="138"/>
    </location>
</feature>
<dbReference type="CDD" id="cd00035">
    <property type="entry name" value="ChtBD1"/>
    <property type="match status" value="3"/>
</dbReference>
<dbReference type="PROSITE" id="PS50941">
    <property type="entry name" value="CHIT_BIND_I_2"/>
    <property type="match status" value="4"/>
</dbReference>
<evidence type="ECO:0000256" key="3">
    <source>
        <dbReference type="PROSITE-ProRule" id="PRU00261"/>
    </source>
</evidence>
<feature type="disulfide bond" evidence="3">
    <location>
        <begin position="244"/>
        <end position="258"/>
    </location>
</feature>
<dbReference type="InterPro" id="IPR001002">
    <property type="entry name" value="Chitin-bd_1"/>
</dbReference>
<accession>A0A8H3ITT0</accession>
<dbReference type="SMART" id="SM00270">
    <property type="entry name" value="ChtBD1"/>
    <property type="match status" value="4"/>
</dbReference>
<dbReference type="CDD" id="cd15482">
    <property type="entry name" value="Sialidase_non-viral"/>
    <property type="match status" value="1"/>
</dbReference>
<proteinExistence type="predicted"/>
<evidence type="ECO:0000256" key="4">
    <source>
        <dbReference type="SAM" id="MobiDB-lite"/>
    </source>
</evidence>
<evidence type="ECO:0000313" key="7">
    <source>
        <dbReference type="EMBL" id="CAF9931838.1"/>
    </source>
</evidence>
<dbReference type="InterPro" id="IPR014756">
    <property type="entry name" value="Ig_E-set"/>
</dbReference>
<dbReference type="InterPro" id="IPR009880">
    <property type="entry name" value="Glyoxal_oxidase_N"/>
</dbReference>
<keyword evidence="1 3" id="KW-0147">Chitin-binding</keyword>
<dbReference type="SUPFAM" id="SSF81296">
    <property type="entry name" value="E set domains"/>
    <property type="match status" value="1"/>
</dbReference>
<feature type="domain" description="Chitin-binding type-1" evidence="6">
    <location>
        <begin position="302"/>
        <end position="347"/>
    </location>
</feature>
<dbReference type="AlphaFoldDB" id="A0A8H3ITT0"/>
<dbReference type="InterPro" id="IPR036861">
    <property type="entry name" value="Endochitinase-like_sf"/>
</dbReference>
<dbReference type="InterPro" id="IPR015202">
    <property type="entry name" value="GO-like_E_set"/>
</dbReference>
<dbReference type="Pfam" id="PF09118">
    <property type="entry name" value="GO-like_E_set"/>
    <property type="match status" value="1"/>
</dbReference>
<dbReference type="GO" id="GO:0008061">
    <property type="term" value="F:chitin binding"/>
    <property type="evidence" value="ECO:0007669"/>
    <property type="project" value="UniProtKB-UniRule"/>
</dbReference>
<evidence type="ECO:0000256" key="5">
    <source>
        <dbReference type="SAM" id="SignalP"/>
    </source>
</evidence>
<keyword evidence="8" id="KW-1185">Reference proteome</keyword>
<comment type="caution">
    <text evidence="7">The sequence shown here is derived from an EMBL/GenBank/DDBJ whole genome shotgun (WGS) entry which is preliminary data.</text>
</comment>
<dbReference type="InterPro" id="IPR011043">
    <property type="entry name" value="Gal_Oxase/kelch_b-propeller"/>
</dbReference>
<feature type="chain" id="PRO_5034137628" description="Chitin-binding type-1 domain-containing protein" evidence="5">
    <location>
        <begin position="17"/>
        <end position="882"/>
    </location>
</feature>
<keyword evidence="3" id="KW-1015">Disulfide bond</keyword>
<dbReference type="Pfam" id="PF07250">
    <property type="entry name" value="Glyoxal_oxid_N"/>
    <property type="match status" value="1"/>
</dbReference>
<dbReference type="InterPro" id="IPR013783">
    <property type="entry name" value="Ig-like_fold"/>
</dbReference>
<dbReference type="PANTHER" id="PTHR32208:SF21">
    <property type="entry name" value="LOW QUALITY PROTEIN: ALDEHYDE OXIDASE GLOX-LIKE"/>
    <property type="match status" value="1"/>
</dbReference>
<evidence type="ECO:0000313" key="8">
    <source>
        <dbReference type="Proteomes" id="UP000664169"/>
    </source>
</evidence>
<gene>
    <name evidence="7" type="ORF">GOMPHAMPRED_006417</name>
</gene>
<feature type="domain" description="Chitin-binding type-1" evidence="6">
    <location>
        <begin position="223"/>
        <end position="270"/>
    </location>
</feature>
<evidence type="ECO:0000256" key="1">
    <source>
        <dbReference type="ARBA" id="ARBA00022669"/>
    </source>
</evidence>
<evidence type="ECO:0000259" key="6">
    <source>
        <dbReference type="PROSITE" id="PS50941"/>
    </source>
</evidence>
<dbReference type="Pfam" id="PF00187">
    <property type="entry name" value="Chitin_bind_1"/>
    <property type="match status" value="3"/>
</dbReference>
<sequence length="882" mass="91631">MRSLVLLAVSVGLTLADPEPMVIPHKVKLTCAFGADETVYHPGFTGCMPGQTCLPDNSCIYPKSARDVPQSFQRRTPSEIFSRAGKVSTDGTCGSQHGGTVCDPSSTIYPAGGCCSQYGYCGSGGAYCGTGCQSGCNGVAHTSSAPPPAQSTTAARSDGRCGKAFGNAGCNANSAVGGCCSEAGWCGNTDAHCSVTNGCQSGCKKTTDPSDPTKPVGTAPRSDGRCGKDFSGATCDAKGPYGGCCSEAGWCGSTSQHCLTSNGCQNGCTGATPTSGKHTSTTQEPVITPTSGGGGGGGTTKDGTCGASNGNTVCGNWYQGSCCSQYGYCGNTTAHCGTGCQSGPCTGPPVVPAPGPSPAPAHPNPGSISVIGQSGVPVMHAALMPNGRAVFLDKIENYTEIKLSDNQYAYSSEYDPVANKAVGLQYKTNAFCAGGSFLPDGRLVSLGGNAPLTFIDPTVGDGFRGIRYLTRASSGAQNGQSWSEPGNVLAGNRWYPSAVTMPDGTIFLASGSLNGLDPTNKTNNNPTYEILSRTGVSQGKQISMDILVKNQPYYMYPFIHVLNNGQLFFFVSKSSQVFSVASNAVVKQLPDLPGEYRTYPNTGGSVMLPLSSSNGYLNDIIICGGGAYQDISSPTDASCGRIQPLSANAKWEMDSMPQGRVMVEATTLADGTVMWVNGGNKGAQGFGLAANPTGTALFYDPTKALGQRWSTGATTQIARLYHSVSLLLLDGTLMIAGSNPVQMPVLKPVPNQNPSEDYVTEFRVERYTPPYLSGTNANKRPTNVALSSKSWNIGSKYTIKFTAPSGNKAVKVMLYHGGFITHSVHMSHRTVWLDSTGFKAGATSQTITITTPPNHNVAPPTQYVVYVLVDGVPAMGQFIMLA</sequence>
<dbReference type="EMBL" id="CAJPDQ010000041">
    <property type="protein sequence ID" value="CAF9931838.1"/>
    <property type="molecule type" value="Genomic_DNA"/>
</dbReference>
<dbReference type="CDD" id="cd11618">
    <property type="entry name" value="ChtBD1_1"/>
    <property type="match status" value="1"/>
</dbReference>
<dbReference type="InterPro" id="IPR037293">
    <property type="entry name" value="Gal_Oxidase_central_sf"/>
</dbReference>
<reference evidence="7" key="1">
    <citation type="submission" date="2021-03" db="EMBL/GenBank/DDBJ databases">
        <authorList>
            <person name="Tagirdzhanova G."/>
        </authorList>
    </citation>
    <scope>NUCLEOTIDE SEQUENCE</scope>
</reference>
<dbReference type="SUPFAM" id="SSF57016">
    <property type="entry name" value="Plant lectins/antimicrobial peptides"/>
    <property type="match status" value="4"/>
</dbReference>
<dbReference type="OrthoDB" id="2019572at2759"/>
<feature type="disulfide bond" evidence="3">
    <location>
        <begin position="199"/>
        <end position="203"/>
    </location>
</feature>
<feature type="signal peptide" evidence="5">
    <location>
        <begin position="1"/>
        <end position="16"/>
    </location>
</feature>
<dbReference type="CDD" id="cd02851">
    <property type="entry name" value="E_set_GO_C"/>
    <property type="match status" value="1"/>
</dbReference>
<protein>
    <recommendedName>
        <fullName evidence="6">Chitin-binding type-1 domain-containing protein</fullName>
    </recommendedName>
</protein>
<feature type="disulfide bond" evidence="3">
    <location>
        <begin position="179"/>
        <end position="193"/>
    </location>
</feature>
<feature type="domain" description="Chitin-binding type-1" evidence="6">
    <location>
        <begin position="158"/>
        <end position="205"/>
    </location>
</feature>